<evidence type="ECO:0000313" key="1">
    <source>
        <dbReference type="EMBL" id="CAD6257603.1"/>
    </source>
</evidence>
<protein>
    <submittedName>
        <fullName evidence="1">Uncharacterized protein</fullName>
    </submittedName>
</protein>
<dbReference type="EMBL" id="CAJGYO010000010">
    <property type="protein sequence ID" value="CAD6257603.1"/>
    <property type="molecule type" value="Genomic_DNA"/>
</dbReference>
<proteinExistence type="predicted"/>
<accession>A0A811QJ79</accession>
<dbReference type="AlphaFoldDB" id="A0A811QJ79"/>
<dbReference type="PANTHER" id="PTHR33075:SF10">
    <property type="entry name" value="DUF4283 DOMAIN-CONTAINING PROTEIN"/>
    <property type="match status" value="1"/>
</dbReference>
<dbReference type="PANTHER" id="PTHR33075">
    <property type="entry name" value="OS02G0499800 PROTEIN"/>
    <property type="match status" value="1"/>
</dbReference>
<comment type="caution">
    <text evidence="1">The sequence shown here is derived from an EMBL/GenBank/DDBJ whole genome shotgun (WGS) entry which is preliminary data.</text>
</comment>
<gene>
    <name evidence="1" type="ORF">NCGR_LOCUS41088</name>
</gene>
<organism evidence="1 2">
    <name type="scientific">Miscanthus lutarioriparius</name>
    <dbReference type="NCBI Taxonomy" id="422564"/>
    <lineage>
        <taxon>Eukaryota</taxon>
        <taxon>Viridiplantae</taxon>
        <taxon>Streptophyta</taxon>
        <taxon>Embryophyta</taxon>
        <taxon>Tracheophyta</taxon>
        <taxon>Spermatophyta</taxon>
        <taxon>Magnoliopsida</taxon>
        <taxon>Liliopsida</taxon>
        <taxon>Poales</taxon>
        <taxon>Poaceae</taxon>
        <taxon>PACMAD clade</taxon>
        <taxon>Panicoideae</taxon>
        <taxon>Andropogonodae</taxon>
        <taxon>Andropogoneae</taxon>
        <taxon>Saccharinae</taxon>
        <taxon>Miscanthus</taxon>
    </lineage>
</organism>
<name>A0A811QJ79_9POAL</name>
<sequence length="533" mass="59543">MGSSSGLVARMDFSVGEEFEREVHRRFGVQVHHDSPSPRGSFFLLAAFRRFLFRLTEDSVSLALQSCLGGLASKFHVVELSHNHFRFSVSCKAVGFHVCALRRFIGETFDVYFHLFNNGVPHWEREKRLWEEEEAKKWTLVLSKCQKRNAKSQSANASAKKVRFAPKLVLASPVKKFAPPTPRVQFISFGEFKMSVDIYDSSFEPFTVLPPENGRALHNSAQFNSVQLEFVSEDRSVQKTARLPPLDSSFIKSALKKDILSANLISGSNNGMEVDQDAEDDDQMEMDVVENWVPQHPDQPQDNITFNQSGSTTNYLRATGPDIHLSVEEVLAGIQNSGGSSSSNDSGVVTSDRSAHLIIPSFIVKACQKLAVDDILAFTREKMVQEWKEDVKKAICSVAPVMDCILIRLWVFLFADKDVAQGRVPVRPISIPVIVFKKPGSKTPLVDTMVRRSSRLNPQAKDGFQIVKIKEPASKRRKTAALVTDLDQPPQNAEEAANPIPLDNLREWGVKCGVPPEELSEDALMQGRSEDQD</sequence>
<dbReference type="Proteomes" id="UP000604825">
    <property type="component" value="Unassembled WGS sequence"/>
</dbReference>
<reference evidence="1" key="1">
    <citation type="submission" date="2020-10" db="EMBL/GenBank/DDBJ databases">
        <authorList>
            <person name="Han B."/>
            <person name="Lu T."/>
            <person name="Zhao Q."/>
            <person name="Huang X."/>
            <person name="Zhao Y."/>
        </authorList>
    </citation>
    <scope>NUCLEOTIDE SEQUENCE</scope>
</reference>
<evidence type="ECO:0000313" key="2">
    <source>
        <dbReference type="Proteomes" id="UP000604825"/>
    </source>
</evidence>
<keyword evidence="2" id="KW-1185">Reference proteome</keyword>